<accession>A0ABR2IAA3</accession>
<comment type="caution">
    <text evidence="2">The sequence shown here is derived from an EMBL/GenBank/DDBJ whole genome shotgun (WGS) entry which is preliminary data.</text>
</comment>
<evidence type="ECO:0000313" key="3">
    <source>
        <dbReference type="Proteomes" id="UP001390339"/>
    </source>
</evidence>
<feature type="region of interest" description="Disordered" evidence="1">
    <location>
        <begin position="1"/>
        <end position="26"/>
    </location>
</feature>
<evidence type="ECO:0000313" key="2">
    <source>
        <dbReference type="EMBL" id="KAK8859913.1"/>
    </source>
</evidence>
<organism evidence="2 3">
    <name type="scientific">Apiospora arundinis</name>
    <dbReference type="NCBI Taxonomy" id="335852"/>
    <lineage>
        <taxon>Eukaryota</taxon>
        <taxon>Fungi</taxon>
        <taxon>Dikarya</taxon>
        <taxon>Ascomycota</taxon>
        <taxon>Pezizomycotina</taxon>
        <taxon>Sordariomycetes</taxon>
        <taxon>Xylariomycetidae</taxon>
        <taxon>Amphisphaeriales</taxon>
        <taxon>Apiosporaceae</taxon>
        <taxon>Apiospora</taxon>
    </lineage>
</organism>
<gene>
    <name evidence="2" type="ORF">PGQ11_010647</name>
</gene>
<dbReference type="EMBL" id="JAPCWZ010000006">
    <property type="protein sequence ID" value="KAK8859913.1"/>
    <property type="molecule type" value="Genomic_DNA"/>
</dbReference>
<protein>
    <submittedName>
        <fullName evidence="2">Uncharacterized protein</fullName>
    </submittedName>
</protein>
<sequence length="256" mass="29117">MSIQGPFEDIPSETVPTNSLTHIPNQDGHAMRGIYELRETMRASPPETDARGSWGYTIYTPESDDLFPSAIAKLERWVREHHLHINRFPMFGEKGRAKHKSDGSLNDELARRFRVDLVQDENRLNLPRLSGASQDDIRALCDVFNEWVVSVGQDPSAEVSLSPRFFDCLVVDEDALRSLVALPEEPPQLHVAEECLTTQLCNFANWNAHKWRADSFAVLWLLDTRSAKAFSPPPAHHPDPEGYVRYRRGWMKAEVG</sequence>
<reference evidence="2 3" key="1">
    <citation type="journal article" date="2024" name="IMA Fungus">
        <title>Apiospora arundinis, a panoply of carbohydrate-active enzymes and secondary metabolites.</title>
        <authorList>
            <person name="Sorensen T."/>
            <person name="Petersen C."/>
            <person name="Muurmann A.T."/>
            <person name="Christiansen J.V."/>
            <person name="Brundto M.L."/>
            <person name="Overgaard C.K."/>
            <person name="Boysen A.T."/>
            <person name="Wollenberg R.D."/>
            <person name="Larsen T.O."/>
            <person name="Sorensen J.L."/>
            <person name="Nielsen K.L."/>
            <person name="Sondergaard T.E."/>
        </authorList>
    </citation>
    <scope>NUCLEOTIDE SEQUENCE [LARGE SCALE GENOMIC DNA]</scope>
    <source>
        <strain evidence="2 3">AAU 773</strain>
    </source>
</reference>
<feature type="compositionally biased region" description="Polar residues" evidence="1">
    <location>
        <begin position="14"/>
        <end position="24"/>
    </location>
</feature>
<name>A0ABR2IAA3_9PEZI</name>
<dbReference type="Proteomes" id="UP001390339">
    <property type="component" value="Unassembled WGS sequence"/>
</dbReference>
<keyword evidence="3" id="KW-1185">Reference proteome</keyword>
<evidence type="ECO:0000256" key="1">
    <source>
        <dbReference type="SAM" id="MobiDB-lite"/>
    </source>
</evidence>
<proteinExistence type="predicted"/>